<proteinExistence type="predicted"/>
<evidence type="ECO:0000313" key="2">
    <source>
        <dbReference type="EMBL" id="GAA3934048.1"/>
    </source>
</evidence>
<dbReference type="Proteomes" id="UP001499909">
    <property type="component" value="Unassembled WGS sequence"/>
</dbReference>
<organism evidence="2 3">
    <name type="scientific">Hymenobacter algoricola</name>
    <dbReference type="NCBI Taxonomy" id="486267"/>
    <lineage>
        <taxon>Bacteria</taxon>
        <taxon>Pseudomonadati</taxon>
        <taxon>Bacteroidota</taxon>
        <taxon>Cytophagia</taxon>
        <taxon>Cytophagales</taxon>
        <taxon>Hymenobacteraceae</taxon>
        <taxon>Hymenobacter</taxon>
    </lineage>
</organism>
<evidence type="ECO:0000256" key="1">
    <source>
        <dbReference type="SAM" id="MobiDB-lite"/>
    </source>
</evidence>
<protein>
    <submittedName>
        <fullName evidence="2">Uncharacterized protein</fullName>
    </submittedName>
</protein>
<comment type="caution">
    <text evidence="2">The sequence shown here is derived from an EMBL/GenBank/DDBJ whole genome shotgun (WGS) entry which is preliminary data.</text>
</comment>
<sequence>MALPLTDFWDATPPVAPPVTEAAIQYVEQQLGVRLLAELNEQVAMGKEQLSGPGRTPLLSHSYPARKADPMLRGRLFSNRIRWRSTEGLPPRPASQQGAAGSPERYRRPAEDSPLPG</sequence>
<dbReference type="EMBL" id="BAABDH010000034">
    <property type="protein sequence ID" value="GAA3934048.1"/>
    <property type="molecule type" value="Genomic_DNA"/>
</dbReference>
<feature type="region of interest" description="Disordered" evidence="1">
    <location>
        <begin position="83"/>
        <end position="117"/>
    </location>
</feature>
<reference evidence="3" key="1">
    <citation type="journal article" date="2019" name="Int. J. Syst. Evol. Microbiol.">
        <title>The Global Catalogue of Microorganisms (GCM) 10K type strain sequencing project: providing services to taxonomists for standard genome sequencing and annotation.</title>
        <authorList>
            <consortium name="The Broad Institute Genomics Platform"/>
            <consortium name="The Broad Institute Genome Sequencing Center for Infectious Disease"/>
            <person name="Wu L."/>
            <person name="Ma J."/>
        </authorList>
    </citation>
    <scope>NUCLEOTIDE SEQUENCE [LARGE SCALE GENOMIC DNA]</scope>
    <source>
        <strain evidence="3">JCM 17214</strain>
    </source>
</reference>
<name>A0ABP7N0L1_9BACT</name>
<keyword evidence="3" id="KW-1185">Reference proteome</keyword>
<accession>A0ABP7N0L1</accession>
<gene>
    <name evidence="2" type="ORF">GCM10022406_18260</name>
</gene>
<evidence type="ECO:0000313" key="3">
    <source>
        <dbReference type="Proteomes" id="UP001499909"/>
    </source>
</evidence>